<organism evidence="2 3">
    <name type="scientific">Halobellus ruber</name>
    <dbReference type="NCBI Taxonomy" id="2761102"/>
    <lineage>
        <taxon>Archaea</taxon>
        <taxon>Methanobacteriati</taxon>
        <taxon>Methanobacteriota</taxon>
        <taxon>Stenosarchaea group</taxon>
        <taxon>Halobacteria</taxon>
        <taxon>Halobacteriales</taxon>
        <taxon>Haloferacaceae</taxon>
        <taxon>Halobellus</taxon>
    </lineage>
</organism>
<evidence type="ECO:0000313" key="2">
    <source>
        <dbReference type="EMBL" id="MBB6647069.1"/>
    </source>
</evidence>
<proteinExistence type="predicted"/>
<accession>A0A7J9SLU9</accession>
<feature type="region of interest" description="Disordered" evidence="1">
    <location>
        <begin position="1"/>
        <end position="20"/>
    </location>
</feature>
<evidence type="ECO:0000256" key="1">
    <source>
        <dbReference type="SAM" id="MobiDB-lite"/>
    </source>
</evidence>
<keyword evidence="3" id="KW-1185">Reference proteome</keyword>
<dbReference type="EMBL" id="JACKXD010000004">
    <property type="protein sequence ID" value="MBB6647069.1"/>
    <property type="molecule type" value="Genomic_DNA"/>
</dbReference>
<comment type="caution">
    <text evidence="2">The sequence shown here is derived from an EMBL/GenBank/DDBJ whole genome shotgun (WGS) entry which is preliminary data.</text>
</comment>
<gene>
    <name evidence="2" type="ORF">H5V44_12370</name>
</gene>
<protein>
    <submittedName>
        <fullName evidence="2">Uncharacterized protein</fullName>
    </submittedName>
</protein>
<name>A0A7J9SLU9_9EURY</name>
<evidence type="ECO:0000313" key="3">
    <source>
        <dbReference type="Proteomes" id="UP000546257"/>
    </source>
</evidence>
<dbReference type="Proteomes" id="UP000546257">
    <property type="component" value="Unassembled WGS sequence"/>
</dbReference>
<dbReference type="AlphaFoldDB" id="A0A7J9SLU9"/>
<feature type="compositionally biased region" description="Basic and acidic residues" evidence="1">
    <location>
        <begin position="7"/>
        <end position="17"/>
    </location>
</feature>
<sequence length="226" mass="25497">MGVLPSDPDRGSPRLTDEDVTDTSALIQAHTETLRANSFTVRATTTMRDENGTFRVRTARTWRVDPGPPVRAWTTSRSTVTGNAPERYERGPERVSAWRQGNATTVRVQSGDDTRIREPDLLNTSVRLNRALHRQLLLRFSDRRNATVGKVTRNGTRLYRVRAELNDTRVSSNASMTLFVTPAGYVQRIETTRTVEYRSGRRVVTRTVRITRVGATPVESPTWATQ</sequence>
<reference evidence="2 3" key="1">
    <citation type="submission" date="2020-08" db="EMBL/GenBank/DDBJ databases">
        <authorList>
            <person name="Seo M.-J."/>
        </authorList>
    </citation>
    <scope>NUCLEOTIDE SEQUENCE [LARGE SCALE GENOMIC DNA]</scope>
    <source>
        <strain evidence="2 3">MBLA0160</strain>
    </source>
</reference>